<dbReference type="Proteomes" id="UP000176822">
    <property type="component" value="Unassembled WGS sequence"/>
</dbReference>
<reference evidence="2 3" key="1">
    <citation type="journal article" date="2016" name="Nat. Commun.">
        <title>Thousands of microbial genomes shed light on interconnected biogeochemical processes in an aquifer system.</title>
        <authorList>
            <person name="Anantharaman K."/>
            <person name="Brown C.T."/>
            <person name="Hug L.A."/>
            <person name="Sharon I."/>
            <person name="Castelle C.J."/>
            <person name="Probst A.J."/>
            <person name="Thomas B.C."/>
            <person name="Singh A."/>
            <person name="Wilkins M.J."/>
            <person name="Karaoz U."/>
            <person name="Brodie E.L."/>
            <person name="Williams K.H."/>
            <person name="Hubbard S.S."/>
            <person name="Banfield J.F."/>
        </authorList>
    </citation>
    <scope>NUCLEOTIDE SEQUENCE [LARGE SCALE GENOMIC DNA]</scope>
</reference>
<evidence type="ECO:0000313" key="2">
    <source>
        <dbReference type="EMBL" id="OGD01285.1"/>
    </source>
</evidence>
<gene>
    <name evidence="2" type="ORF">A2972_03610</name>
</gene>
<name>A0A1F4Z4R3_9BACT</name>
<sequence>MFSRESFYQAALTDHDSEVYKGLIYTLKAGGLEVAADYVRSTKRPPKTKWSLVICKHGNKHKILNYLSQRVISPKVSYQIQMGSQPRQTVRSKQRNKTTHMGVDIEKN</sequence>
<evidence type="ECO:0000256" key="1">
    <source>
        <dbReference type="SAM" id="MobiDB-lite"/>
    </source>
</evidence>
<comment type="caution">
    <text evidence="2">The sequence shown here is derived from an EMBL/GenBank/DDBJ whole genome shotgun (WGS) entry which is preliminary data.</text>
</comment>
<organism evidence="2 3">
    <name type="scientific">Candidatus Amesbacteria bacterium RIFCSPLOWO2_01_FULL_47_33</name>
    <dbReference type="NCBI Taxonomy" id="1797258"/>
    <lineage>
        <taxon>Bacteria</taxon>
        <taxon>Candidatus Amesiibacteriota</taxon>
    </lineage>
</organism>
<feature type="region of interest" description="Disordered" evidence="1">
    <location>
        <begin position="82"/>
        <end position="108"/>
    </location>
</feature>
<accession>A0A1F4Z4R3</accession>
<dbReference type="EMBL" id="MEXM01000015">
    <property type="protein sequence ID" value="OGD01285.1"/>
    <property type="molecule type" value="Genomic_DNA"/>
</dbReference>
<evidence type="ECO:0000313" key="3">
    <source>
        <dbReference type="Proteomes" id="UP000176822"/>
    </source>
</evidence>
<proteinExistence type="predicted"/>
<dbReference type="AlphaFoldDB" id="A0A1F4Z4R3"/>
<protein>
    <submittedName>
        <fullName evidence="2">Uncharacterized protein</fullName>
    </submittedName>
</protein>